<comment type="caution">
    <text evidence="2">The sequence shown here is derived from an EMBL/GenBank/DDBJ whole genome shotgun (WGS) entry which is preliminary data.</text>
</comment>
<dbReference type="AlphaFoldDB" id="A0AAD7FBT5"/>
<dbReference type="Gene3D" id="1.50.10.10">
    <property type="match status" value="1"/>
</dbReference>
<dbReference type="InterPro" id="IPR036026">
    <property type="entry name" value="Seven-hairpin_glycosidases"/>
</dbReference>
<organism evidence="2 3">
    <name type="scientific">Roridomyces roridus</name>
    <dbReference type="NCBI Taxonomy" id="1738132"/>
    <lineage>
        <taxon>Eukaryota</taxon>
        <taxon>Fungi</taxon>
        <taxon>Dikarya</taxon>
        <taxon>Basidiomycota</taxon>
        <taxon>Agaricomycotina</taxon>
        <taxon>Agaricomycetes</taxon>
        <taxon>Agaricomycetidae</taxon>
        <taxon>Agaricales</taxon>
        <taxon>Marasmiineae</taxon>
        <taxon>Mycenaceae</taxon>
        <taxon>Roridomyces</taxon>
    </lineage>
</organism>
<evidence type="ECO:0000256" key="1">
    <source>
        <dbReference type="SAM" id="MobiDB-lite"/>
    </source>
</evidence>
<feature type="region of interest" description="Disordered" evidence="1">
    <location>
        <begin position="1"/>
        <end position="27"/>
    </location>
</feature>
<dbReference type="Proteomes" id="UP001221142">
    <property type="component" value="Unassembled WGS sequence"/>
</dbReference>
<dbReference type="SUPFAM" id="SSF48225">
    <property type="entry name" value="Seven-hairpin glycosidases"/>
    <property type="match status" value="1"/>
</dbReference>
<evidence type="ECO:0000313" key="2">
    <source>
        <dbReference type="EMBL" id="KAJ7609668.1"/>
    </source>
</evidence>
<name>A0AAD7FBT5_9AGAR</name>
<dbReference type="GO" id="GO:0004571">
    <property type="term" value="F:mannosyl-oligosaccharide 1,2-alpha-mannosidase activity"/>
    <property type="evidence" value="ECO:0007669"/>
    <property type="project" value="InterPro"/>
</dbReference>
<accession>A0AAD7FBT5</accession>
<proteinExistence type="predicted"/>
<dbReference type="GO" id="GO:0016020">
    <property type="term" value="C:membrane"/>
    <property type="evidence" value="ECO:0007669"/>
    <property type="project" value="InterPro"/>
</dbReference>
<dbReference type="GO" id="GO:0005509">
    <property type="term" value="F:calcium ion binding"/>
    <property type="evidence" value="ECO:0007669"/>
    <property type="project" value="InterPro"/>
</dbReference>
<dbReference type="EMBL" id="JARKIF010000039">
    <property type="protein sequence ID" value="KAJ7609668.1"/>
    <property type="molecule type" value="Genomic_DNA"/>
</dbReference>
<gene>
    <name evidence="2" type="ORF">FB45DRAFT_1010401</name>
</gene>
<protein>
    <submittedName>
        <fullName evidence="2">Uncharacterized protein</fullName>
    </submittedName>
</protein>
<dbReference type="GO" id="GO:0005975">
    <property type="term" value="P:carbohydrate metabolic process"/>
    <property type="evidence" value="ECO:0007669"/>
    <property type="project" value="InterPro"/>
</dbReference>
<keyword evidence="3" id="KW-1185">Reference proteome</keyword>
<sequence>MWKQEAAKPSESSSGKSGMHYRPDTDDAKRSTERAFIRFTARFAFTGWTVPTKQFAFGHDELPPVSLGGVGDDLAGWGASLVDALGTLVRRKHSGQYALPPASPHLPPLLRPSPDALSALLTLPCRRRQRTSPASGVACIPEVLFRFPRQHDHLILIKVRKRGNHSATLHRLDCDERNPSQQGPQSITVVVGAFACTFALCKVLDRKTDIFRMGEGQQFAGNCVLDDECVQEDWRTRGQGKGNGARLRWQSLVL</sequence>
<dbReference type="InterPro" id="IPR012341">
    <property type="entry name" value="6hp_glycosidase-like_sf"/>
</dbReference>
<evidence type="ECO:0000313" key="3">
    <source>
        <dbReference type="Proteomes" id="UP001221142"/>
    </source>
</evidence>
<reference evidence="2" key="1">
    <citation type="submission" date="2023-03" db="EMBL/GenBank/DDBJ databases">
        <title>Massive genome expansion in bonnet fungi (Mycena s.s.) driven by repeated elements and novel gene families across ecological guilds.</title>
        <authorList>
            <consortium name="Lawrence Berkeley National Laboratory"/>
            <person name="Harder C.B."/>
            <person name="Miyauchi S."/>
            <person name="Viragh M."/>
            <person name="Kuo A."/>
            <person name="Thoen E."/>
            <person name="Andreopoulos B."/>
            <person name="Lu D."/>
            <person name="Skrede I."/>
            <person name="Drula E."/>
            <person name="Henrissat B."/>
            <person name="Morin E."/>
            <person name="Kohler A."/>
            <person name="Barry K."/>
            <person name="LaButti K."/>
            <person name="Morin E."/>
            <person name="Salamov A."/>
            <person name="Lipzen A."/>
            <person name="Mereny Z."/>
            <person name="Hegedus B."/>
            <person name="Baldrian P."/>
            <person name="Stursova M."/>
            <person name="Weitz H."/>
            <person name="Taylor A."/>
            <person name="Grigoriev I.V."/>
            <person name="Nagy L.G."/>
            <person name="Martin F."/>
            <person name="Kauserud H."/>
        </authorList>
    </citation>
    <scope>NUCLEOTIDE SEQUENCE</scope>
    <source>
        <strain evidence="2">9284</strain>
    </source>
</reference>